<dbReference type="FunFam" id="3.30.110.60:FF:000004">
    <property type="entry name" value="RNA-binding CRS1 / YhbY (CRM) domain protein"/>
    <property type="match status" value="1"/>
</dbReference>
<dbReference type="PANTHER" id="PTHR47714">
    <property type="entry name" value="CRS1/YHBY DOMAIN CONTAINING PROTEIN, EXPRESSED"/>
    <property type="match status" value="1"/>
</dbReference>
<dbReference type="AlphaFoldDB" id="A0A1U8AE93"/>
<gene>
    <name evidence="3" type="primary">LOC104602022</name>
</gene>
<evidence type="ECO:0000313" key="3">
    <source>
        <dbReference type="RefSeq" id="XP_010263864.1"/>
    </source>
</evidence>
<feature type="compositionally biased region" description="Basic and acidic residues" evidence="1">
    <location>
        <begin position="225"/>
        <end position="234"/>
    </location>
</feature>
<reference evidence="3" key="1">
    <citation type="submission" date="2025-08" db="UniProtKB">
        <authorList>
            <consortium name="RefSeq"/>
        </authorList>
    </citation>
    <scope>IDENTIFICATION</scope>
</reference>
<dbReference type="STRING" id="4432.A0A1U8AE93"/>
<organism evidence="2 3">
    <name type="scientific">Nelumbo nucifera</name>
    <name type="common">Sacred lotus</name>
    <dbReference type="NCBI Taxonomy" id="4432"/>
    <lineage>
        <taxon>Eukaryota</taxon>
        <taxon>Viridiplantae</taxon>
        <taxon>Streptophyta</taxon>
        <taxon>Embryophyta</taxon>
        <taxon>Tracheophyta</taxon>
        <taxon>Spermatophyta</taxon>
        <taxon>Magnoliopsida</taxon>
        <taxon>Proteales</taxon>
        <taxon>Nelumbonaceae</taxon>
        <taxon>Nelumbo</taxon>
    </lineage>
</organism>
<dbReference type="Gene3D" id="3.30.110.60">
    <property type="entry name" value="YhbY-like"/>
    <property type="match status" value="1"/>
</dbReference>
<dbReference type="SUPFAM" id="SSF75471">
    <property type="entry name" value="YhbY-like"/>
    <property type="match status" value="1"/>
</dbReference>
<dbReference type="FunCoup" id="A0A1U8AE93">
    <property type="interactions" value="975"/>
</dbReference>
<dbReference type="RefSeq" id="XP_010263864.1">
    <property type="nucleotide sequence ID" value="XM_010265562.2"/>
</dbReference>
<dbReference type="Proteomes" id="UP000189703">
    <property type="component" value="Unplaced"/>
</dbReference>
<proteinExistence type="predicted"/>
<feature type="compositionally biased region" description="Basic residues" evidence="1">
    <location>
        <begin position="258"/>
        <end position="267"/>
    </location>
</feature>
<name>A0A1U8AE93_NELNU</name>
<dbReference type="OrthoDB" id="2020593at2759"/>
<dbReference type="InterPro" id="IPR035920">
    <property type="entry name" value="YhbY-like_sf"/>
</dbReference>
<sequence length="267" mass="29532">MATCIGAHQLQHLLRPPSSSLHFIFKPLCNIATASSTAPPRLRKPPLHTQILLFRPHSSLLNSRLFCNTSSTSSCFVSLQTRPHEDEFAPDNSEDDQPPLQQEPVELETVVDNGELQPIIKSSAELPKLTVKEKKELASYAHSLGKKLKCQQVGKSGVTSSVAASFVETLEANELLKLKVHNSCPGELADVVKQLEQATGSVAVGQIGRSVILYRPSISKLKLEEKKKQNERQRAFIRRGSTLRPTEPKKEQVQRLSGRGHRGSSRH</sequence>
<protein>
    <submittedName>
        <fullName evidence="3">Uncharacterized protein LOC104602022</fullName>
    </submittedName>
</protein>
<dbReference type="GO" id="GO:0003723">
    <property type="term" value="F:RNA binding"/>
    <property type="evidence" value="ECO:0007669"/>
    <property type="project" value="UniProtKB-UniRule"/>
</dbReference>
<dbReference type="Pfam" id="PF01985">
    <property type="entry name" value="CRS1_YhbY"/>
    <property type="match status" value="1"/>
</dbReference>
<dbReference type="KEGG" id="nnu:104602022"/>
<dbReference type="InterPro" id="IPR001890">
    <property type="entry name" value="RNA-binding_CRM"/>
</dbReference>
<keyword evidence="2" id="KW-1185">Reference proteome</keyword>
<dbReference type="eggNOG" id="ENOG502RZGM">
    <property type="taxonomic scope" value="Eukaryota"/>
</dbReference>
<accession>A0A1U8AE93</accession>
<dbReference type="GeneID" id="104602022"/>
<dbReference type="SMART" id="SM01103">
    <property type="entry name" value="CRS1_YhbY"/>
    <property type="match status" value="1"/>
</dbReference>
<dbReference type="PROSITE" id="PS51295">
    <property type="entry name" value="CRM"/>
    <property type="match status" value="1"/>
</dbReference>
<feature type="region of interest" description="Disordered" evidence="1">
    <location>
        <begin position="225"/>
        <end position="267"/>
    </location>
</feature>
<evidence type="ECO:0000256" key="1">
    <source>
        <dbReference type="SAM" id="MobiDB-lite"/>
    </source>
</evidence>
<dbReference type="OMA" id="APTCHRL"/>
<evidence type="ECO:0000313" key="2">
    <source>
        <dbReference type="Proteomes" id="UP000189703"/>
    </source>
</evidence>
<dbReference type="PANTHER" id="PTHR47714:SF1">
    <property type="entry name" value="RNA-BINDING CRS1 _ YHBY (CRM) DOMAIN PROTEIN"/>
    <property type="match status" value="1"/>
</dbReference>